<proteinExistence type="predicted"/>
<dbReference type="OrthoDB" id="9785233at2"/>
<sequence length="465" mass="50499">MKNMKHFILALLGKAAVCAALATVSAAPLFAQTAEVRSAGVYYKNNALGTDQVYCNWGNSVVSGNNDVSFTTKVSPSSNANKNDPWVSSALIEYDQPYPSPNVNNNYPNHCLALCMDVYCTNKPMAQSTYSIAFPLQQVKFDIVKYYNGKNVENPEETPAVRTIDLYPDTESDSAICGSYHCPGGPTEGLTCPSPKYELVNGTCYNFGTTQSVSISNCQLGSKDNNGNYANCPNDTCPYVIFNNDGTRSNQPITFCAAWDGSYEIAGEFGKSNGDFAFRSTVSTDFPGDNIITDKIEFSSTIAYPGMNQIPMQVDVTNVHTVRSTPTVVGNITAVSAQPYTFAYRLSKDADVRVAIFDASNGDDIAYGQTSNNNNLAPTQLVRTLVDWQPRIGEGMKGVDKDTQITEFDSWDGRDDNGLLLPAGNYIVAIQAKAQDEWPGVDFSRAVTRQMSLDPLKLTDIVATG</sequence>
<dbReference type="AlphaFoldDB" id="A0A1Y4DLM0"/>
<evidence type="ECO:0000256" key="1">
    <source>
        <dbReference type="SAM" id="SignalP"/>
    </source>
</evidence>
<keyword evidence="3" id="KW-1185">Reference proteome</keyword>
<comment type="caution">
    <text evidence="2">The sequence shown here is derived from an EMBL/GenBank/DDBJ whole genome shotgun (WGS) entry which is preliminary data.</text>
</comment>
<keyword evidence="1" id="KW-0732">Signal</keyword>
<evidence type="ECO:0008006" key="4">
    <source>
        <dbReference type="Google" id="ProtNLM"/>
    </source>
</evidence>
<feature type="chain" id="PRO_5012034188" description="CARDB domain-containing protein" evidence="1">
    <location>
        <begin position="27"/>
        <end position="465"/>
    </location>
</feature>
<evidence type="ECO:0000313" key="2">
    <source>
        <dbReference type="EMBL" id="OUO57200.1"/>
    </source>
</evidence>
<accession>A0A1Y4DLM0</accession>
<gene>
    <name evidence="2" type="ORF">B5F75_00005</name>
</gene>
<dbReference type="Proteomes" id="UP000196368">
    <property type="component" value="Unassembled WGS sequence"/>
</dbReference>
<organism evidence="2 3">
    <name type="scientific">Candidatus Avelusimicrobium gallicola</name>
    <dbReference type="NCBI Taxonomy" id="2562704"/>
    <lineage>
        <taxon>Bacteria</taxon>
        <taxon>Pseudomonadati</taxon>
        <taxon>Elusimicrobiota</taxon>
        <taxon>Elusimicrobia</taxon>
        <taxon>Elusimicrobiales</taxon>
        <taxon>Elusimicrobiaceae</taxon>
        <taxon>Candidatus Avelusimicrobium</taxon>
    </lineage>
</organism>
<dbReference type="Gene3D" id="2.60.40.4070">
    <property type="match status" value="1"/>
</dbReference>
<reference evidence="3" key="1">
    <citation type="submission" date="2017-04" db="EMBL/GenBank/DDBJ databases">
        <title>Function of individual gut microbiota members based on whole genome sequencing of pure cultures obtained from chicken caecum.</title>
        <authorList>
            <person name="Medvecky M."/>
            <person name="Cejkova D."/>
            <person name="Polansky O."/>
            <person name="Karasova D."/>
            <person name="Kubasova T."/>
            <person name="Cizek A."/>
            <person name="Rychlik I."/>
        </authorList>
    </citation>
    <scope>NUCLEOTIDE SEQUENCE [LARGE SCALE GENOMIC DNA]</scope>
    <source>
        <strain evidence="3">An273</strain>
    </source>
</reference>
<feature type="non-terminal residue" evidence="2">
    <location>
        <position position="465"/>
    </location>
</feature>
<dbReference type="RefSeq" id="WP_143351209.1">
    <property type="nucleotide sequence ID" value="NZ_NFJD01000001.1"/>
</dbReference>
<name>A0A1Y4DLM0_9BACT</name>
<feature type="signal peptide" evidence="1">
    <location>
        <begin position="1"/>
        <end position="26"/>
    </location>
</feature>
<protein>
    <recommendedName>
        <fullName evidence="4">CARDB domain-containing protein</fullName>
    </recommendedName>
</protein>
<dbReference type="EMBL" id="NFJD01000001">
    <property type="protein sequence ID" value="OUO57200.1"/>
    <property type="molecule type" value="Genomic_DNA"/>
</dbReference>
<evidence type="ECO:0000313" key="3">
    <source>
        <dbReference type="Proteomes" id="UP000196368"/>
    </source>
</evidence>